<dbReference type="GO" id="GO:0008270">
    <property type="term" value="F:zinc ion binding"/>
    <property type="evidence" value="ECO:0007669"/>
    <property type="project" value="InterPro"/>
</dbReference>
<keyword evidence="7" id="KW-0456">Lyase</keyword>
<dbReference type="Gramene" id="Mp5g15710.1">
    <property type="protein sequence ID" value="Mp5g15710.1.cds"/>
    <property type="gene ID" value="Mp5g15710"/>
</dbReference>
<dbReference type="GO" id="GO:0000703">
    <property type="term" value="F:oxidized pyrimidine nucleobase lesion DNA N-glycosylase activity"/>
    <property type="evidence" value="ECO:0000318"/>
    <property type="project" value="GO_Central"/>
</dbReference>
<name>A0A2R6WNL2_MARPO</name>
<keyword evidence="4" id="KW-0378">Hydrolase</keyword>
<feature type="domain" description="Formamidopyrimidine-DNA glycosylase catalytic" evidence="11">
    <location>
        <begin position="2"/>
        <end position="138"/>
    </location>
</feature>
<dbReference type="Gene3D" id="1.10.8.50">
    <property type="match status" value="1"/>
</dbReference>
<dbReference type="GO" id="GO:0003684">
    <property type="term" value="F:damaged DNA binding"/>
    <property type="evidence" value="ECO:0007669"/>
    <property type="project" value="InterPro"/>
</dbReference>
<feature type="region of interest" description="Disordered" evidence="10">
    <location>
        <begin position="295"/>
        <end position="334"/>
    </location>
</feature>
<dbReference type="EMBL" id="KZ772743">
    <property type="protein sequence ID" value="PTQ35422.1"/>
    <property type="molecule type" value="Genomic_DNA"/>
</dbReference>
<evidence type="ECO:0000259" key="11">
    <source>
        <dbReference type="PROSITE" id="PS51068"/>
    </source>
</evidence>
<comment type="similarity">
    <text evidence="1">Belongs to the FPG family.</text>
</comment>
<evidence type="ECO:0000256" key="5">
    <source>
        <dbReference type="ARBA" id="ARBA00023125"/>
    </source>
</evidence>
<dbReference type="GO" id="GO:0006284">
    <property type="term" value="P:base-excision repair"/>
    <property type="evidence" value="ECO:0000318"/>
    <property type="project" value="GO_Central"/>
</dbReference>
<dbReference type="SMART" id="SM01232">
    <property type="entry name" value="H2TH"/>
    <property type="match status" value="1"/>
</dbReference>
<dbReference type="AlphaFoldDB" id="A0A2R6WNL2"/>
<dbReference type="PANTHER" id="PTHR42697:SF1">
    <property type="entry name" value="ENDONUCLEASE 8"/>
    <property type="match status" value="1"/>
</dbReference>
<dbReference type="PROSITE" id="PS51068">
    <property type="entry name" value="FPG_CAT"/>
    <property type="match status" value="1"/>
</dbReference>
<evidence type="ECO:0000256" key="9">
    <source>
        <dbReference type="ARBA" id="ARBA00023295"/>
    </source>
</evidence>
<dbReference type="GO" id="GO:0140078">
    <property type="term" value="F:class I DNA-(apurinic or apyrimidinic site) endonuclease activity"/>
    <property type="evidence" value="ECO:0007669"/>
    <property type="project" value="UniProtKB-EC"/>
</dbReference>
<gene>
    <name evidence="12" type="ORF">MARPO_0071s0039</name>
</gene>
<keyword evidence="8" id="KW-0511">Multifunctional enzyme</keyword>
<dbReference type="GO" id="GO:0003906">
    <property type="term" value="F:DNA-(apurinic or apyrimidinic site) endonuclease activity"/>
    <property type="evidence" value="ECO:0000318"/>
    <property type="project" value="GO_Central"/>
</dbReference>
<evidence type="ECO:0000256" key="4">
    <source>
        <dbReference type="ARBA" id="ARBA00022801"/>
    </source>
</evidence>
<dbReference type="PANTHER" id="PTHR42697">
    <property type="entry name" value="ENDONUCLEASE 8"/>
    <property type="match status" value="1"/>
</dbReference>
<evidence type="ECO:0000256" key="10">
    <source>
        <dbReference type="SAM" id="MobiDB-lite"/>
    </source>
</evidence>
<keyword evidence="6" id="KW-0234">DNA repair</keyword>
<organism evidence="12 13">
    <name type="scientific">Marchantia polymorpha</name>
    <name type="common">Common liverwort</name>
    <name type="synonym">Marchantia aquatica</name>
    <dbReference type="NCBI Taxonomy" id="3197"/>
    <lineage>
        <taxon>Eukaryota</taxon>
        <taxon>Viridiplantae</taxon>
        <taxon>Streptophyta</taxon>
        <taxon>Embryophyta</taxon>
        <taxon>Marchantiophyta</taxon>
        <taxon>Marchantiopsida</taxon>
        <taxon>Marchantiidae</taxon>
        <taxon>Marchantiales</taxon>
        <taxon>Marchantiaceae</taxon>
        <taxon>Marchantia</taxon>
    </lineage>
</organism>
<dbReference type="OrthoDB" id="1899068at2759"/>
<dbReference type="InterPro" id="IPR015886">
    <property type="entry name" value="H2TH_FPG"/>
</dbReference>
<evidence type="ECO:0000256" key="1">
    <source>
        <dbReference type="ARBA" id="ARBA00009409"/>
    </source>
</evidence>
<evidence type="ECO:0000313" key="12">
    <source>
        <dbReference type="EMBL" id="PTQ35422.1"/>
    </source>
</evidence>
<evidence type="ECO:0000256" key="6">
    <source>
        <dbReference type="ARBA" id="ARBA00023204"/>
    </source>
</evidence>
<dbReference type="Gene3D" id="3.20.190.10">
    <property type="entry name" value="MutM-like, N-terminal"/>
    <property type="match status" value="1"/>
</dbReference>
<accession>A0A2R6WNL2</accession>
<sequence length="480" mass="53272">MVEGPGVHRVAIAHRRVLLGRAFVCTSPSGRFAEGAENINGMYLSLIEAHGKNIFYFFTNHRLENAALEKLPEDVIVVHIHFGMSGSFRTFKFPGPEPREKTRLRLENEAEDVVAHLSSSVCVHGGMELYRKRLTELGPDPLRDDADKEIAWNKMQKTKKSIGAFLMDQSMIAGIGNIYRAEILFVCGVHPNQRSSSISRSTFEDIWNQSTRLLHVGVIAGSIITVSPEEAGKPFSKLKSGERRYVYNHKSCRRCGGPVINWTIAARTCYACDACQPLIDGVEPRRKTFVDAVRSKGHEEEDDGPADTDTLNESPVKHGDESVPKRFENKKAPAKKAKTSTIAFRKRKVMDGKIVEHQALKDIPTGGLVDFPGSLDDLIWPSADPASLKGSPFINKSAEAFSFMRLPRSVAAQYGRVNQRKTVGHVAQTAEYLLPSITTVGQGTKYRLPVARPHSALGLTLYPIGYVFPLCRLFSRVLML</sequence>
<dbReference type="SMART" id="SM00898">
    <property type="entry name" value="Fapy_DNA_glyco"/>
    <property type="match status" value="1"/>
</dbReference>
<dbReference type="InterPro" id="IPR010979">
    <property type="entry name" value="Ribosomal_uS13-like_H2TH"/>
</dbReference>
<feature type="compositionally biased region" description="Basic and acidic residues" evidence="10">
    <location>
        <begin position="315"/>
        <end position="331"/>
    </location>
</feature>
<dbReference type="SUPFAM" id="SSF57716">
    <property type="entry name" value="Glucocorticoid receptor-like (DNA-binding domain)"/>
    <property type="match status" value="1"/>
</dbReference>
<dbReference type="InterPro" id="IPR012319">
    <property type="entry name" value="FPG_cat"/>
</dbReference>
<dbReference type="SUPFAM" id="SSF46946">
    <property type="entry name" value="S13-like H2TH domain"/>
    <property type="match status" value="1"/>
</dbReference>
<proteinExistence type="inferred from homology"/>
<dbReference type="InterPro" id="IPR035937">
    <property type="entry name" value="FPG_N"/>
</dbReference>
<protein>
    <recommendedName>
        <fullName evidence="2">DNA-(apurinic or apyrimidinic site) lyase</fullName>
        <ecNumber evidence="2">4.2.99.18</ecNumber>
    </recommendedName>
</protein>
<reference evidence="13" key="1">
    <citation type="journal article" date="2017" name="Cell">
        <title>Insights into land plant evolution garnered from the Marchantia polymorpha genome.</title>
        <authorList>
            <person name="Bowman J.L."/>
            <person name="Kohchi T."/>
            <person name="Yamato K.T."/>
            <person name="Jenkins J."/>
            <person name="Shu S."/>
            <person name="Ishizaki K."/>
            <person name="Yamaoka S."/>
            <person name="Nishihama R."/>
            <person name="Nakamura Y."/>
            <person name="Berger F."/>
            <person name="Adam C."/>
            <person name="Aki S.S."/>
            <person name="Althoff F."/>
            <person name="Araki T."/>
            <person name="Arteaga-Vazquez M.A."/>
            <person name="Balasubrmanian S."/>
            <person name="Barry K."/>
            <person name="Bauer D."/>
            <person name="Boehm C.R."/>
            <person name="Briginshaw L."/>
            <person name="Caballero-Perez J."/>
            <person name="Catarino B."/>
            <person name="Chen F."/>
            <person name="Chiyoda S."/>
            <person name="Chovatia M."/>
            <person name="Davies K.M."/>
            <person name="Delmans M."/>
            <person name="Demura T."/>
            <person name="Dierschke T."/>
            <person name="Dolan L."/>
            <person name="Dorantes-Acosta A.E."/>
            <person name="Eklund D.M."/>
            <person name="Florent S.N."/>
            <person name="Flores-Sandoval E."/>
            <person name="Fujiyama A."/>
            <person name="Fukuzawa H."/>
            <person name="Galik B."/>
            <person name="Grimanelli D."/>
            <person name="Grimwood J."/>
            <person name="Grossniklaus U."/>
            <person name="Hamada T."/>
            <person name="Haseloff J."/>
            <person name="Hetherington A.J."/>
            <person name="Higo A."/>
            <person name="Hirakawa Y."/>
            <person name="Hundley H.N."/>
            <person name="Ikeda Y."/>
            <person name="Inoue K."/>
            <person name="Inoue S.I."/>
            <person name="Ishida S."/>
            <person name="Jia Q."/>
            <person name="Kakita M."/>
            <person name="Kanazawa T."/>
            <person name="Kawai Y."/>
            <person name="Kawashima T."/>
            <person name="Kennedy M."/>
            <person name="Kinose K."/>
            <person name="Kinoshita T."/>
            <person name="Kohara Y."/>
            <person name="Koide E."/>
            <person name="Komatsu K."/>
            <person name="Kopischke S."/>
            <person name="Kubo M."/>
            <person name="Kyozuka J."/>
            <person name="Lagercrantz U."/>
            <person name="Lin S.S."/>
            <person name="Lindquist E."/>
            <person name="Lipzen A.M."/>
            <person name="Lu C.W."/>
            <person name="De Luna E."/>
            <person name="Martienssen R.A."/>
            <person name="Minamino N."/>
            <person name="Mizutani M."/>
            <person name="Mizutani M."/>
            <person name="Mochizuki N."/>
            <person name="Monte I."/>
            <person name="Mosher R."/>
            <person name="Nagasaki H."/>
            <person name="Nakagami H."/>
            <person name="Naramoto S."/>
            <person name="Nishitani K."/>
            <person name="Ohtani M."/>
            <person name="Okamoto T."/>
            <person name="Okumura M."/>
            <person name="Phillips J."/>
            <person name="Pollak B."/>
            <person name="Reinders A."/>
            <person name="Rovekamp M."/>
            <person name="Sano R."/>
            <person name="Sawa S."/>
            <person name="Schmid M.W."/>
            <person name="Shirakawa M."/>
            <person name="Solano R."/>
            <person name="Spunde A."/>
            <person name="Suetsugu N."/>
            <person name="Sugano S."/>
            <person name="Sugiyama A."/>
            <person name="Sun R."/>
            <person name="Suzuki Y."/>
            <person name="Takenaka M."/>
            <person name="Takezawa D."/>
            <person name="Tomogane H."/>
            <person name="Tsuzuki M."/>
            <person name="Ueda T."/>
            <person name="Umeda M."/>
            <person name="Ward J.M."/>
            <person name="Watanabe Y."/>
            <person name="Yazaki K."/>
            <person name="Yokoyama R."/>
            <person name="Yoshitake Y."/>
            <person name="Yotsui I."/>
            <person name="Zachgo S."/>
            <person name="Schmutz J."/>
        </authorList>
    </citation>
    <scope>NUCLEOTIDE SEQUENCE [LARGE SCALE GENOMIC DNA]</scope>
    <source>
        <strain evidence="13">Tak-1</strain>
    </source>
</reference>
<keyword evidence="5" id="KW-0238">DNA-binding</keyword>
<keyword evidence="3" id="KW-0227">DNA damage</keyword>
<dbReference type="Proteomes" id="UP000244005">
    <property type="component" value="Unassembled WGS sequence"/>
</dbReference>
<dbReference type="Pfam" id="PF06831">
    <property type="entry name" value="H2TH"/>
    <property type="match status" value="1"/>
</dbReference>
<dbReference type="EC" id="4.2.99.18" evidence="2"/>
<evidence type="ECO:0000256" key="3">
    <source>
        <dbReference type="ARBA" id="ARBA00022763"/>
    </source>
</evidence>
<evidence type="ECO:0000256" key="2">
    <source>
        <dbReference type="ARBA" id="ARBA00012720"/>
    </source>
</evidence>
<evidence type="ECO:0000313" key="13">
    <source>
        <dbReference type="Proteomes" id="UP000244005"/>
    </source>
</evidence>
<evidence type="ECO:0000256" key="7">
    <source>
        <dbReference type="ARBA" id="ARBA00023239"/>
    </source>
</evidence>
<evidence type="ECO:0000256" key="8">
    <source>
        <dbReference type="ARBA" id="ARBA00023268"/>
    </source>
</evidence>
<dbReference type="SUPFAM" id="SSF81624">
    <property type="entry name" value="N-terminal domain of MutM-like DNA repair proteins"/>
    <property type="match status" value="1"/>
</dbReference>
<keyword evidence="9" id="KW-0326">Glycosidase</keyword>
<keyword evidence="13" id="KW-1185">Reference proteome</keyword>